<dbReference type="HOGENOM" id="CLU_137480_1_0_1"/>
<evidence type="ECO:0000259" key="1">
    <source>
        <dbReference type="Pfam" id="PF01172"/>
    </source>
</evidence>
<organism evidence="3">
    <name type="scientific">Chaetomium thermophilum (strain DSM 1495 / CBS 144.50 / IMI 039719)</name>
    <name type="common">Thermochaetoides thermophila</name>
    <dbReference type="NCBI Taxonomy" id="759272"/>
    <lineage>
        <taxon>Eukaryota</taxon>
        <taxon>Fungi</taxon>
        <taxon>Dikarya</taxon>
        <taxon>Ascomycota</taxon>
        <taxon>Pezizomycotina</taxon>
        <taxon>Sordariomycetes</taxon>
        <taxon>Sordariomycetidae</taxon>
        <taxon>Sordariales</taxon>
        <taxon>Chaetomiaceae</taxon>
        <taxon>Thermochaetoides</taxon>
    </lineage>
</organism>
<dbReference type="InterPro" id="IPR019783">
    <property type="entry name" value="SDO1/SBDS_N"/>
</dbReference>
<dbReference type="Proteomes" id="UP000008066">
    <property type="component" value="Unassembled WGS sequence"/>
</dbReference>
<dbReference type="AlphaFoldDB" id="G0SBL4"/>
<evidence type="ECO:0000313" key="3">
    <source>
        <dbReference type="Proteomes" id="UP000008066"/>
    </source>
</evidence>
<dbReference type="OrthoDB" id="2567806at2759"/>
<dbReference type="OMA" id="PEHGKQG"/>
<dbReference type="SUPFAM" id="SSF89895">
    <property type="entry name" value="FYSH domain"/>
    <property type="match status" value="1"/>
</dbReference>
<gene>
    <name evidence="2" type="ORF">CTHT_0054000</name>
</gene>
<sequence length="115" mass="13107">MPRGEANHIKVHYRGHGDEDFLVFVDNVEDYHKWLHDRSVPLSHVVSSFKVFTTHKHSAQGLLEGASKAMLENEFGTAREDDAVQKILERGTIQEFGMAERQGRKNDSNGPYISR</sequence>
<dbReference type="GeneID" id="18259438"/>
<name>G0SBL4_CHATD</name>
<dbReference type="Pfam" id="PF01172">
    <property type="entry name" value="SBDS_N"/>
    <property type="match status" value="1"/>
</dbReference>
<feature type="domain" description="Ribosome maturation protein SDO1/SBDS N-terminal" evidence="1">
    <location>
        <begin position="7"/>
        <end position="97"/>
    </location>
</feature>
<evidence type="ECO:0000313" key="2">
    <source>
        <dbReference type="EMBL" id="EGS18790.1"/>
    </source>
</evidence>
<dbReference type="Gene3D" id="3.30.1250.10">
    <property type="entry name" value="Ribosome maturation protein SBDS, N-terminal domain"/>
    <property type="match status" value="1"/>
</dbReference>
<dbReference type="EMBL" id="GL988045">
    <property type="protein sequence ID" value="EGS18790.1"/>
    <property type="molecule type" value="Genomic_DNA"/>
</dbReference>
<dbReference type="STRING" id="759272.G0SBL4"/>
<protein>
    <recommendedName>
        <fullName evidence="1">Ribosome maturation protein SDO1/SBDS N-terminal domain-containing protein</fullName>
    </recommendedName>
</protein>
<dbReference type="RefSeq" id="XP_006695735.1">
    <property type="nucleotide sequence ID" value="XM_006695672.1"/>
</dbReference>
<reference evidence="2 3" key="1">
    <citation type="journal article" date="2011" name="Cell">
        <title>Insight into structure and assembly of the nuclear pore complex by utilizing the genome of a eukaryotic thermophile.</title>
        <authorList>
            <person name="Amlacher S."/>
            <person name="Sarges P."/>
            <person name="Flemming D."/>
            <person name="van Noort V."/>
            <person name="Kunze R."/>
            <person name="Devos D.P."/>
            <person name="Arumugam M."/>
            <person name="Bork P."/>
            <person name="Hurt E."/>
        </authorList>
    </citation>
    <scope>NUCLEOTIDE SEQUENCE [LARGE SCALE GENOMIC DNA]</scope>
    <source>
        <strain evidence="3">DSM 1495 / CBS 144.50 / IMI 039719</strain>
    </source>
</reference>
<accession>G0SBL4</accession>
<keyword evidence="3" id="KW-1185">Reference proteome</keyword>
<dbReference type="KEGG" id="cthr:CTHT_0054000"/>
<dbReference type="InterPro" id="IPR036786">
    <property type="entry name" value="Ribosome_mat_SBDS_N_sf"/>
</dbReference>
<proteinExistence type="predicted"/>
<dbReference type="eggNOG" id="ENOG502S9SB">
    <property type="taxonomic scope" value="Eukaryota"/>
</dbReference>